<feature type="compositionally biased region" description="Basic and acidic residues" evidence="1">
    <location>
        <begin position="72"/>
        <end position="82"/>
    </location>
</feature>
<dbReference type="RefSeq" id="WP_386117504.1">
    <property type="nucleotide sequence ID" value="NZ_JBFUOH010000092.1"/>
</dbReference>
<proteinExistence type="predicted"/>
<dbReference type="AlphaFoldDB" id="A0A5M8FKR2"/>
<feature type="compositionally biased region" description="Basic and acidic residues" evidence="1">
    <location>
        <begin position="115"/>
        <end position="145"/>
    </location>
</feature>
<name>A0A5M8FKR2_9GAMM</name>
<keyword evidence="3" id="KW-1185">Reference proteome</keyword>
<organism evidence="2 3">
    <name type="scientific">Thiohalocapsa marina</name>
    <dbReference type="NCBI Taxonomy" id="424902"/>
    <lineage>
        <taxon>Bacteria</taxon>
        <taxon>Pseudomonadati</taxon>
        <taxon>Pseudomonadota</taxon>
        <taxon>Gammaproteobacteria</taxon>
        <taxon>Chromatiales</taxon>
        <taxon>Chromatiaceae</taxon>
        <taxon>Thiohalocapsa</taxon>
    </lineage>
</organism>
<gene>
    <name evidence="2" type="ORF">F2Q65_12075</name>
</gene>
<dbReference type="Proteomes" id="UP000322981">
    <property type="component" value="Unassembled WGS sequence"/>
</dbReference>
<reference evidence="2 3" key="1">
    <citation type="submission" date="2019-09" db="EMBL/GenBank/DDBJ databases">
        <title>Whole-genome sequence of the purple sulfur bacterium Thiohalocapsa marina DSM 19078.</title>
        <authorList>
            <person name="Kyndt J.A."/>
            <person name="Meyer T.E."/>
        </authorList>
    </citation>
    <scope>NUCLEOTIDE SEQUENCE [LARGE SCALE GENOMIC DNA]</scope>
    <source>
        <strain evidence="2 3">DSM 19078</strain>
    </source>
</reference>
<evidence type="ECO:0000313" key="2">
    <source>
        <dbReference type="EMBL" id="KAA6184570.1"/>
    </source>
</evidence>
<comment type="caution">
    <text evidence="2">The sequence shown here is derived from an EMBL/GenBank/DDBJ whole genome shotgun (WGS) entry which is preliminary data.</text>
</comment>
<dbReference type="EMBL" id="VWXX01000018">
    <property type="protein sequence ID" value="KAA6184570.1"/>
    <property type="molecule type" value="Genomic_DNA"/>
</dbReference>
<evidence type="ECO:0000256" key="1">
    <source>
        <dbReference type="SAM" id="MobiDB-lite"/>
    </source>
</evidence>
<feature type="region of interest" description="Disordered" evidence="1">
    <location>
        <begin position="34"/>
        <end position="202"/>
    </location>
</feature>
<feature type="compositionally biased region" description="Low complexity" evidence="1">
    <location>
        <begin position="41"/>
        <end position="59"/>
    </location>
</feature>
<sequence>MSYRSDEATRSSWYSSDWYSDQYRTPDQWQRDWREGAAWRSPAPTLAPAAGPASGATGAMDASPGYGAPARFRSDYGQDRDASAYGELGYGPPSPGQSQYQRWREPVADGNTFYRFRDDPALEAAEKPRDQGFRFRPLTERELEQHGQTFSGLQFAPRKERRGSGAEAFGSQERAGPFGYPPATSPAPLADDPYPWYQPRLP</sequence>
<protein>
    <submittedName>
        <fullName evidence="2">Uncharacterized protein</fullName>
    </submittedName>
</protein>
<accession>A0A5M8FKR2</accession>
<evidence type="ECO:0000313" key="3">
    <source>
        <dbReference type="Proteomes" id="UP000322981"/>
    </source>
</evidence>